<name>A0A2G9ZLT6_9BACT</name>
<evidence type="ECO:0000313" key="8">
    <source>
        <dbReference type="Proteomes" id="UP000230729"/>
    </source>
</evidence>
<evidence type="ECO:0000256" key="4">
    <source>
        <dbReference type="PIRSR" id="PIRSR000808-1"/>
    </source>
</evidence>
<gene>
    <name evidence="7" type="ORF">COX22_01075</name>
</gene>
<keyword evidence="5" id="KW-0862">Zinc</keyword>
<dbReference type="GO" id="GO:0006012">
    <property type="term" value="P:galactose metabolic process"/>
    <property type="evidence" value="ECO:0007669"/>
    <property type="project" value="InterPro"/>
</dbReference>
<proteinExistence type="predicted"/>
<dbReference type="Pfam" id="PF01087">
    <property type="entry name" value="GalP_UDP_transf"/>
    <property type="match status" value="1"/>
</dbReference>
<feature type="binding site" evidence="5">
    <location>
        <position position="103"/>
    </location>
    <ligand>
        <name>Zn(2+)</name>
        <dbReference type="ChEBI" id="CHEBI:29105"/>
    </ligand>
</feature>
<dbReference type="PANTHER" id="PTHR42763">
    <property type="entry name" value="ADP-GLUCOSE PHOSPHORYLASE"/>
    <property type="match status" value="1"/>
</dbReference>
<dbReference type="GO" id="GO:0008270">
    <property type="term" value="F:zinc ion binding"/>
    <property type="evidence" value="ECO:0007669"/>
    <property type="project" value="InterPro"/>
</dbReference>
<feature type="binding site" evidence="5">
    <location>
        <position position="51"/>
    </location>
    <ligand>
        <name>Zn(2+)</name>
        <dbReference type="ChEBI" id="CHEBI:29105"/>
    </ligand>
</feature>
<feature type="active site" description="Tele-UMP-histidine intermediate" evidence="4">
    <location>
        <position position="156"/>
    </location>
</feature>
<keyword evidence="5" id="KW-0479">Metal-binding</keyword>
<keyword evidence="2" id="KW-0548">Nucleotidyltransferase</keyword>
<dbReference type="Proteomes" id="UP000230729">
    <property type="component" value="Unassembled WGS sequence"/>
</dbReference>
<organism evidence="7 8">
    <name type="scientific">Candidatus Falkowbacteria bacterium CG23_combo_of_CG06-09_8_20_14_all_49_15</name>
    <dbReference type="NCBI Taxonomy" id="1974572"/>
    <lineage>
        <taxon>Bacteria</taxon>
        <taxon>Candidatus Falkowiibacteriota</taxon>
    </lineage>
</organism>
<dbReference type="InterPro" id="IPR053177">
    <property type="entry name" value="ADP-glucose_phosphorylase"/>
</dbReference>
<comment type="cofactor">
    <cofactor evidence="5">
        <name>Zn(2+)</name>
        <dbReference type="ChEBI" id="CHEBI:29105"/>
    </cofactor>
    <text evidence="5">Binds 1 zinc ion per subunit.</text>
</comment>
<evidence type="ECO:0000256" key="1">
    <source>
        <dbReference type="ARBA" id="ARBA00022679"/>
    </source>
</evidence>
<dbReference type="GO" id="GO:0008108">
    <property type="term" value="F:UDP-glucose:hexose-1-phosphate uridylyltransferase activity"/>
    <property type="evidence" value="ECO:0007669"/>
    <property type="project" value="InterPro"/>
</dbReference>
<dbReference type="InterPro" id="IPR005849">
    <property type="entry name" value="GalP_Utransf_N"/>
</dbReference>
<evidence type="ECO:0000256" key="5">
    <source>
        <dbReference type="PIRSR" id="PIRSR000808-3"/>
    </source>
</evidence>
<dbReference type="Gene3D" id="3.30.428.10">
    <property type="entry name" value="HIT-like"/>
    <property type="match status" value="2"/>
</dbReference>
<keyword evidence="1" id="KW-0808">Transferase</keyword>
<accession>A0A2G9ZLT6</accession>
<dbReference type="SUPFAM" id="SSF54197">
    <property type="entry name" value="HIT-like"/>
    <property type="match status" value="2"/>
</dbReference>
<evidence type="ECO:0000256" key="3">
    <source>
        <dbReference type="ARBA" id="ARBA00023277"/>
    </source>
</evidence>
<dbReference type="PANTHER" id="PTHR42763:SF2">
    <property type="entry name" value="ADP-GLUCOSE PHOSPHORYLASE"/>
    <property type="match status" value="1"/>
</dbReference>
<evidence type="ECO:0000259" key="6">
    <source>
        <dbReference type="Pfam" id="PF01087"/>
    </source>
</evidence>
<sequence length="313" mass="36274">MNIQPMPIQESTIRKAYFLEKYVIITPGRAQRPRDIKEETIIKRSPNCPFCPENINQENVVDKIDGPRGHWRVLALNNIFPAVSLDNPRAYGCQEVIVETPEHNCDLAHLSLLNINNLLAMYVRRTKALMANRKLEYILCLKNQGSKAGATIAHAHSQIFATDFLPPDIKEELKRARHYRRQQERCPYCDIIRRETNSPRKIFADKYIAAIAPYASEFHYEAWLFTRRHIDNITNLNQNELHSLAFILKNILVKINKLGLSFNFFLHQVVSEPDQHFYLKIQPRDNIWAGVELGSGLIINSVPPEQAAEYYRL</sequence>
<dbReference type="InterPro" id="IPR001937">
    <property type="entry name" value="GalP_UDPtransf1"/>
</dbReference>
<feature type="binding site" evidence="5">
    <location>
        <position position="48"/>
    </location>
    <ligand>
        <name>Zn(2+)</name>
        <dbReference type="ChEBI" id="CHEBI:29105"/>
    </ligand>
</feature>
<dbReference type="EMBL" id="PCSD01000023">
    <property type="protein sequence ID" value="PIP34051.1"/>
    <property type="molecule type" value="Genomic_DNA"/>
</dbReference>
<reference evidence="7 8" key="1">
    <citation type="submission" date="2017-09" db="EMBL/GenBank/DDBJ databases">
        <title>Depth-based differentiation of microbial function through sediment-hosted aquifers and enrichment of novel symbionts in the deep terrestrial subsurface.</title>
        <authorList>
            <person name="Probst A.J."/>
            <person name="Ladd B."/>
            <person name="Jarett J.K."/>
            <person name="Geller-Mcgrath D.E."/>
            <person name="Sieber C.M."/>
            <person name="Emerson J.B."/>
            <person name="Anantharaman K."/>
            <person name="Thomas B.C."/>
            <person name="Malmstrom R."/>
            <person name="Stieglmeier M."/>
            <person name="Klingl A."/>
            <person name="Woyke T."/>
            <person name="Ryan C.M."/>
            <person name="Banfield J.F."/>
        </authorList>
    </citation>
    <scope>NUCLEOTIDE SEQUENCE [LARGE SCALE GENOMIC DNA]</scope>
    <source>
        <strain evidence="7">CG23_combo_of_CG06-09_8_20_14_all_49_15</strain>
    </source>
</reference>
<evidence type="ECO:0000256" key="2">
    <source>
        <dbReference type="ARBA" id="ARBA00022695"/>
    </source>
</evidence>
<comment type="caution">
    <text evidence="7">The sequence shown here is derived from an EMBL/GenBank/DDBJ whole genome shotgun (WGS) entry which is preliminary data.</text>
</comment>
<feature type="binding site" evidence="5">
    <location>
        <position position="154"/>
    </location>
    <ligand>
        <name>Zn(2+)</name>
        <dbReference type="ChEBI" id="CHEBI:29105"/>
    </ligand>
</feature>
<protein>
    <recommendedName>
        <fullName evidence="6">Galactose-1-phosphate uridyl transferase N-terminal domain-containing protein</fullName>
    </recommendedName>
</protein>
<feature type="domain" description="Galactose-1-phosphate uridyl transferase N-terminal" evidence="6">
    <location>
        <begin position="17"/>
        <end position="166"/>
    </location>
</feature>
<keyword evidence="3" id="KW-0119">Carbohydrate metabolism</keyword>
<dbReference type="PIRSF" id="PIRSF000808">
    <property type="entry name" value="GalT"/>
    <property type="match status" value="1"/>
</dbReference>
<dbReference type="InterPro" id="IPR036265">
    <property type="entry name" value="HIT-like_sf"/>
</dbReference>
<dbReference type="AlphaFoldDB" id="A0A2G9ZLT6"/>
<evidence type="ECO:0000313" key="7">
    <source>
        <dbReference type="EMBL" id="PIP34051.1"/>
    </source>
</evidence>